<comment type="caution">
    <text evidence="1">The sequence shown here is derived from an EMBL/GenBank/DDBJ whole genome shotgun (WGS) entry which is preliminary data.</text>
</comment>
<keyword evidence="2" id="KW-1185">Reference proteome</keyword>
<sequence>MTIPTSKVKLSQWDALLLESLRALSGSDEELLRRVSEGDLPADESKYEFDYGQLSALAEEQPEGFRRAVLEGYQIKYNTIRGIRSWIEVALGIEAKLELEEGQEAVEAELTEAERERLEDVLSYGWAVTGGPAGDGSTGTYRIEPIQR</sequence>
<reference evidence="1 2" key="1">
    <citation type="submission" date="2021-03" db="EMBL/GenBank/DDBJ databases">
        <title>Genomic Encyclopedia of Type Strains, Phase IV (KMG-IV): sequencing the most valuable type-strain genomes for metagenomic binning, comparative biology and taxonomic classification.</title>
        <authorList>
            <person name="Goeker M."/>
        </authorList>
    </citation>
    <scope>NUCLEOTIDE SEQUENCE [LARGE SCALE GENOMIC DNA]</scope>
    <source>
        <strain evidence="1 2">DSM 101953</strain>
    </source>
</reference>
<protein>
    <submittedName>
        <fullName evidence="1">Uncharacterized protein</fullName>
    </submittedName>
</protein>
<name>A0ABS4NV60_9BACL</name>
<accession>A0ABS4NV60</accession>
<proteinExistence type="predicted"/>
<evidence type="ECO:0000313" key="2">
    <source>
        <dbReference type="Proteomes" id="UP000773462"/>
    </source>
</evidence>
<dbReference type="EMBL" id="JAGGLV010000014">
    <property type="protein sequence ID" value="MBP2113941.1"/>
    <property type="molecule type" value="Genomic_DNA"/>
</dbReference>
<dbReference type="RefSeq" id="WP_076077440.1">
    <property type="nucleotide sequence ID" value="NZ_JAGGLV010000014.1"/>
</dbReference>
<dbReference type="Proteomes" id="UP000773462">
    <property type="component" value="Unassembled WGS sequence"/>
</dbReference>
<organism evidence="1 2">
    <name type="scientific">Paenibacillus silagei</name>
    <dbReference type="NCBI Taxonomy" id="1670801"/>
    <lineage>
        <taxon>Bacteria</taxon>
        <taxon>Bacillati</taxon>
        <taxon>Bacillota</taxon>
        <taxon>Bacilli</taxon>
        <taxon>Bacillales</taxon>
        <taxon>Paenibacillaceae</taxon>
        <taxon>Paenibacillus</taxon>
    </lineage>
</organism>
<gene>
    <name evidence="1" type="ORF">J2Z70_004102</name>
</gene>
<evidence type="ECO:0000313" key="1">
    <source>
        <dbReference type="EMBL" id="MBP2113941.1"/>
    </source>
</evidence>